<proteinExistence type="predicted"/>
<accession>A0A1I7Z6I0</accession>
<dbReference type="AlphaFoldDB" id="A0A1I7Z6I0"/>
<protein>
    <submittedName>
        <fullName evidence="3">Glycogen branching enzyme</fullName>
    </submittedName>
</protein>
<organism evidence="2 3">
    <name type="scientific">Steinernema glaseri</name>
    <dbReference type="NCBI Taxonomy" id="37863"/>
    <lineage>
        <taxon>Eukaryota</taxon>
        <taxon>Metazoa</taxon>
        <taxon>Ecdysozoa</taxon>
        <taxon>Nematoda</taxon>
        <taxon>Chromadorea</taxon>
        <taxon>Rhabditida</taxon>
        <taxon>Tylenchina</taxon>
        <taxon>Panagrolaimomorpha</taxon>
        <taxon>Strongyloidoidea</taxon>
        <taxon>Steinernematidae</taxon>
        <taxon>Steinernema</taxon>
    </lineage>
</organism>
<dbReference type="Proteomes" id="UP000095287">
    <property type="component" value="Unplaced"/>
</dbReference>
<feature type="region of interest" description="Disordered" evidence="1">
    <location>
        <begin position="23"/>
        <end position="77"/>
    </location>
</feature>
<evidence type="ECO:0000313" key="2">
    <source>
        <dbReference type="Proteomes" id="UP000095287"/>
    </source>
</evidence>
<reference evidence="3" key="1">
    <citation type="submission" date="2016-11" db="UniProtKB">
        <authorList>
            <consortium name="WormBaseParasite"/>
        </authorList>
    </citation>
    <scope>IDENTIFICATION</scope>
</reference>
<evidence type="ECO:0000313" key="3">
    <source>
        <dbReference type="WBParaSite" id="L893_g23257.t1"/>
    </source>
</evidence>
<feature type="compositionally biased region" description="Basic and acidic residues" evidence="1">
    <location>
        <begin position="55"/>
        <end position="77"/>
    </location>
</feature>
<dbReference type="WBParaSite" id="L893_g23257.t1">
    <property type="protein sequence ID" value="L893_g23257.t1"/>
    <property type="gene ID" value="L893_g23257"/>
</dbReference>
<sequence length="77" mass="8599">MKDSPTGQLLARSAECIVGSFLSDPGNYGKHESPGRRTVASSKRDWDPDTNTLRELTEGEREHQARATREKNSQHGF</sequence>
<keyword evidence="2" id="KW-1185">Reference proteome</keyword>
<name>A0A1I7Z6I0_9BILA</name>
<evidence type="ECO:0000256" key="1">
    <source>
        <dbReference type="SAM" id="MobiDB-lite"/>
    </source>
</evidence>